<feature type="region of interest" description="Disordered" evidence="1">
    <location>
        <begin position="31"/>
        <end position="57"/>
    </location>
</feature>
<reference evidence="2 3" key="1">
    <citation type="submission" date="2015-06" db="EMBL/GenBank/DDBJ databases">
        <title>Draft genome of the ant-associated black yeast Phialophora attae CBS 131958.</title>
        <authorList>
            <person name="Moreno L.F."/>
            <person name="Stielow B.J."/>
            <person name="de Hoog S."/>
            <person name="Vicente V.A."/>
            <person name="Weiss V.A."/>
            <person name="de Vries M."/>
            <person name="Cruz L.M."/>
            <person name="Souza E.M."/>
        </authorList>
    </citation>
    <scope>NUCLEOTIDE SEQUENCE [LARGE SCALE GENOMIC DNA]</scope>
    <source>
        <strain evidence="2 3">CBS 131958</strain>
    </source>
</reference>
<sequence>MGPRKGMSPNGTGSREELWEKYFGPVQKLSESAQIEGTSEVPATKRKRADTVGDTAEPLEEQVTRLKKQLDEAYRFIAKSGDGLRAPESIRVHLDTFLGATAVASMIRNRTDRICGAMESKIFNAKKSGVTSDDLSKKLEEVLPDIARLSRMPEAESMKLAWDLVVDASERSWIDATGASTGYGDRGFDIPADLLLEHIAIVWKDTRPGWNYKQDREELARHRRQVGECLDEEENHFYTRTLALMKSW</sequence>
<proteinExistence type="predicted"/>
<evidence type="ECO:0000313" key="2">
    <source>
        <dbReference type="EMBL" id="KPI42837.1"/>
    </source>
</evidence>
<dbReference type="RefSeq" id="XP_018002800.1">
    <property type="nucleotide sequence ID" value="XM_018142077.1"/>
</dbReference>
<dbReference type="AlphaFoldDB" id="A0A0N1HDP8"/>
<name>A0A0N1HDP8_9EURO</name>
<comment type="caution">
    <text evidence="2">The sequence shown here is derived from an EMBL/GenBank/DDBJ whole genome shotgun (WGS) entry which is preliminary data.</text>
</comment>
<dbReference type="VEuPathDB" id="FungiDB:AB675_2131"/>
<evidence type="ECO:0000256" key="1">
    <source>
        <dbReference type="SAM" id="MobiDB-lite"/>
    </source>
</evidence>
<evidence type="ECO:0000313" key="3">
    <source>
        <dbReference type="Proteomes" id="UP000038010"/>
    </source>
</evidence>
<accession>A0A0N1HDP8</accession>
<keyword evidence="3" id="KW-1185">Reference proteome</keyword>
<dbReference type="GeneID" id="28733957"/>
<gene>
    <name evidence="2" type="ORF">AB675_2131</name>
</gene>
<dbReference type="Proteomes" id="UP000038010">
    <property type="component" value="Unassembled WGS sequence"/>
</dbReference>
<organism evidence="2 3">
    <name type="scientific">Cyphellophora attinorum</name>
    <dbReference type="NCBI Taxonomy" id="1664694"/>
    <lineage>
        <taxon>Eukaryota</taxon>
        <taxon>Fungi</taxon>
        <taxon>Dikarya</taxon>
        <taxon>Ascomycota</taxon>
        <taxon>Pezizomycotina</taxon>
        <taxon>Eurotiomycetes</taxon>
        <taxon>Chaetothyriomycetidae</taxon>
        <taxon>Chaetothyriales</taxon>
        <taxon>Cyphellophoraceae</taxon>
        <taxon>Cyphellophora</taxon>
    </lineage>
</organism>
<protein>
    <submittedName>
        <fullName evidence="2">Uncharacterized protein</fullName>
    </submittedName>
</protein>
<dbReference type="OrthoDB" id="5296889at2759"/>
<dbReference type="EMBL" id="LFJN01000006">
    <property type="protein sequence ID" value="KPI42837.1"/>
    <property type="molecule type" value="Genomic_DNA"/>
</dbReference>